<feature type="chain" id="PRO_5045375136" evidence="1">
    <location>
        <begin position="18"/>
        <end position="112"/>
    </location>
</feature>
<keyword evidence="3" id="KW-1185">Reference proteome</keyword>
<evidence type="ECO:0000313" key="2">
    <source>
        <dbReference type="EMBL" id="MET4759119.1"/>
    </source>
</evidence>
<feature type="signal peptide" evidence="1">
    <location>
        <begin position="1"/>
        <end position="17"/>
    </location>
</feature>
<sequence>MKFFSIFLLLLSTSAFGHSQYPSRIVKEPFYEEQVVEITLNNLNSYVQSYEVSVDEKIVGTVKNLGSGIERRLTVNLKGVREGEEKLVCSTSILDRGQSVRTRVCTKVEFKW</sequence>
<comment type="caution">
    <text evidence="2">The sequence shown here is derived from an EMBL/GenBank/DDBJ whole genome shotgun (WGS) entry which is preliminary data.</text>
</comment>
<gene>
    <name evidence="2" type="ORF">V5J35_004311</name>
</gene>
<protein>
    <submittedName>
        <fullName evidence="2">Uncharacterized protein</fullName>
    </submittedName>
</protein>
<reference evidence="2 3" key="1">
    <citation type="submission" date="2024-06" db="EMBL/GenBank/DDBJ databases">
        <title>Genomic Encyclopedia of Type Strains, Phase V (KMG-V): Genome sequencing to study the core and pangenomes of soil and plant-associated prokaryotes.</title>
        <authorList>
            <person name="Whitman W."/>
        </authorList>
    </citation>
    <scope>NUCLEOTIDE SEQUENCE [LARGE SCALE GENOMIC DNA]</scope>
    <source>
        <strain evidence="2 3">NE40</strain>
    </source>
</reference>
<organism evidence="2 3">
    <name type="scientific">Endozoicomonas lisbonensis</name>
    <dbReference type="NCBI Taxonomy" id="3120522"/>
    <lineage>
        <taxon>Bacteria</taxon>
        <taxon>Pseudomonadati</taxon>
        <taxon>Pseudomonadota</taxon>
        <taxon>Gammaproteobacteria</taxon>
        <taxon>Oceanospirillales</taxon>
        <taxon>Endozoicomonadaceae</taxon>
        <taxon>Endozoicomonas</taxon>
    </lineage>
</organism>
<name>A0ABV2SPR6_9GAMM</name>
<dbReference type="EMBL" id="JBEWTB010000002">
    <property type="protein sequence ID" value="MET4759119.1"/>
    <property type="molecule type" value="Genomic_DNA"/>
</dbReference>
<keyword evidence="1" id="KW-0732">Signal</keyword>
<evidence type="ECO:0000256" key="1">
    <source>
        <dbReference type="SAM" id="SignalP"/>
    </source>
</evidence>
<proteinExistence type="predicted"/>
<dbReference type="Proteomes" id="UP001549366">
    <property type="component" value="Unassembled WGS sequence"/>
</dbReference>
<accession>A0ABV2SPR6</accession>
<evidence type="ECO:0000313" key="3">
    <source>
        <dbReference type="Proteomes" id="UP001549366"/>
    </source>
</evidence>